<gene>
    <name evidence="2" type="ORF">GcM1_234092</name>
</gene>
<dbReference type="SMART" id="SM00256">
    <property type="entry name" value="FBOX"/>
    <property type="match status" value="1"/>
</dbReference>
<organism evidence="2 3">
    <name type="scientific">Golovinomyces cichoracearum</name>
    <dbReference type="NCBI Taxonomy" id="62708"/>
    <lineage>
        <taxon>Eukaryota</taxon>
        <taxon>Fungi</taxon>
        <taxon>Dikarya</taxon>
        <taxon>Ascomycota</taxon>
        <taxon>Pezizomycotina</taxon>
        <taxon>Leotiomycetes</taxon>
        <taxon>Erysiphales</taxon>
        <taxon>Erysiphaceae</taxon>
        <taxon>Golovinomyces</taxon>
    </lineage>
</organism>
<dbReference type="InterPro" id="IPR006553">
    <property type="entry name" value="Leu-rich_rpt_Cys-con_subtyp"/>
</dbReference>
<name>A0A420ILL3_9PEZI</name>
<protein>
    <submittedName>
        <fullName evidence="2">F-box/LRR-repeat protein 20</fullName>
    </submittedName>
</protein>
<evidence type="ECO:0000313" key="3">
    <source>
        <dbReference type="Proteomes" id="UP000285326"/>
    </source>
</evidence>
<dbReference type="Gene3D" id="3.80.10.10">
    <property type="entry name" value="Ribonuclease Inhibitor"/>
    <property type="match status" value="3"/>
</dbReference>
<dbReference type="PROSITE" id="PS50181">
    <property type="entry name" value="FBOX"/>
    <property type="match status" value="1"/>
</dbReference>
<evidence type="ECO:0000313" key="2">
    <source>
        <dbReference type="EMBL" id="RKF75411.1"/>
    </source>
</evidence>
<dbReference type="SMART" id="SM00367">
    <property type="entry name" value="LRR_CC"/>
    <property type="match status" value="8"/>
</dbReference>
<proteinExistence type="predicted"/>
<evidence type="ECO:0000259" key="1">
    <source>
        <dbReference type="PROSITE" id="PS50181"/>
    </source>
</evidence>
<dbReference type="EMBL" id="MCBS01023425">
    <property type="protein sequence ID" value="RKF75411.1"/>
    <property type="molecule type" value="Genomic_DNA"/>
</dbReference>
<reference evidence="2 3" key="1">
    <citation type="journal article" date="2018" name="BMC Genomics">
        <title>Comparative genome analyses reveal sequence features reflecting distinct modes of host-adaptation between dicot and monocot powdery mildew.</title>
        <authorList>
            <person name="Wu Y."/>
            <person name="Ma X."/>
            <person name="Pan Z."/>
            <person name="Kale S.D."/>
            <person name="Song Y."/>
            <person name="King H."/>
            <person name="Zhang Q."/>
            <person name="Presley C."/>
            <person name="Deng X."/>
            <person name="Wei C.I."/>
            <person name="Xiao S."/>
        </authorList>
    </citation>
    <scope>NUCLEOTIDE SEQUENCE [LARGE SCALE GENOMIC DNA]</scope>
    <source>
        <strain evidence="2">UMSG1</strain>
    </source>
</reference>
<sequence>MRDKSLAPHVSPQLSRKAKVLQVFKKIYLKQFPRQIRRKQNSDESRCQRREVETTMALDTPIGTPSSNCSKILIGGLPDINTSPIIRGEEETKSINVDTSVLRNNHNTISKTAQISSGEESLVQETINSLTITSPALHHVYDYSTQEISDISGSKGPKIFDFWGNIPYEIALSIFRNLNPKEIVRVSAVSKGFNKLCYDGQLWTSFDATKFYRKISAESLTKILVTAGPFVKDLNLRGCIQVEHYKRAEAVVKACRNLTHATLEGCRNFQHSTLHVLLLGNANLVSLNLTGLAAVTNITCQIIAQNCPCLETLDISWCSRMDARGIRIVVQKCAKLKDLRAGEIKGLGCLDLAQDLFETNNLERLVLCGCTDLTDQALQIMMYGRNPEIDILTKVAQVPIRRLRYLDISCCSQITNSGIEALAHLTCNLRGLLLNCCSRISDEGLSSVISTTPNLTHLELEEVSSLSDDFFRDVLAKASCATSLKHLSVSYCENIGDDGMIPIFRTCKNLQRVDMDNTNITDLVLNEAATMVRSRCELTSYQMIRPIISLHLVVYDCQNITWIGIREVMSRNAEVQKSSEDEQPFSTHFIELISLKCYFCWQMTVDEHTRRLLRGDHQAACKLERLWAEWMMANEETGAISLGTRRRRRRRRITTGPRINHANEERNNGAVEALDGNREPNSRIWITSCSVM</sequence>
<feature type="domain" description="F-box" evidence="1">
    <location>
        <begin position="160"/>
        <end position="206"/>
    </location>
</feature>
<dbReference type="SUPFAM" id="SSF81383">
    <property type="entry name" value="F-box domain"/>
    <property type="match status" value="1"/>
</dbReference>
<dbReference type="GO" id="GO:0031146">
    <property type="term" value="P:SCF-dependent proteasomal ubiquitin-dependent protein catabolic process"/>
    <property type="evidence" value="ECO:0007669"/>
    <property type="project" value="TreeGrafter"/>
</dbReference>
<dbReference type="SUPFAM" id="SSF52047">
    <property type="entry name" value="RNI-like"/>
    <property type="match status" value="1"/>
</dbReference>
<accession>A0A420ILL3</accession>
<dbReference type="Proteomes" id="UP000285326">
    <property type="component" value="Unassembled WGS sequence"/>
</dbReference>
<dbReference type="Pfam" id="PF12937">
    <property type="entry name" value="F-box-like"/>
    <property type="match status" value="1"/>
</dbReference>
<dbReference type="Pfam" id="PF13516">
    <property type="entry name" value="LRR_6"/>
    <property type="match status" value="2"/>
</dbReference>
<dbReference type="PANTHER" id="PTHR13318">
    <property type="entry name" value="PARTNER OF PAIRED, ISOFORM B-RELATED"/>
    <property type="match status" value="1"/>
</dbReference>
<dbReference type="InterPro" id="IPR032675">
    <property type="entry name" value="LRR_dom_sf"/>
</dbReference>
<comment type="caution">
    <text evidence="2">The sequence shown here is derived from an EMBL/GenBank/DDBJ whole genome shotgun (WGS) entry which is preliminary data.</text>
</comment>
<dbReference type="InterPro" id="IPR001611">
    <property type="entry name" value="Leu-rich_rpt"/>
</dbReference>
<dbReference type="InterPro" id="IPR001810">
    <property type="entry name" value="F-box_dom"/>
</dbReference>
<dbReference type="PANTHER" id="PTHR13318:SF95">
    <property type="entry name" value="F-BOX PROTEIN YLR352W"/>
    <property type="match status" value="1"/>
</dbReference>
<dbReference type="InterPro" id="IPR036047">
    <property type="entry name" value="F-box-like_dom_sf"/>
</dbReference>
<dbReference type="AlphaFoldDB" id="A0A420ILL3"/>
<dbReference type="GO" id="GO:0019005">
    <property type="term" value="C:SCF ubiquitin ligase complex"/>
    <property type="evidence" value="ECO:0007669"/>
    <property type="project" value="TreeGrafter"/>
</dbReference>